<gene>
    <name evidence="2" type="primary">LOC111349804</name>
</gene>
<accession>A0A9J7DRL3</accession>
<dbReference type="OrthoDB" id="8196513at2759"/>
<reference evidence="2" key="1">
    <citation type="submission" date="2025-08" db="UniProtKB">
        <authorList>
            <consortium name="RefSeq"/>
        </authorList>
    </citation>
    <scope>IDENTIFICATION</scope>
    <source>
        <strain evidence="2">Ishihara</strain>
        <tissue evidence="2">Whole body</tissue>
    </source>
</reference>
<dbReference type="RefSeq" id="XP_022816826.1">
    <property type="nucleotide sequence ID" value="XM_022961058.1"/>
</dbReference>
<evidence type="ECO:0000313" key="1">
    <source>
        <dbReference type="Proteomes" id="UP000301870"/>
    </source>
</evidence>
<dbReference type="AlphaFoldDB" id="A0A9J7DRL3"/>
<dbReference type="GeneID" id="111349804"/>
<protein>
    <submittedName>
        <fullName evidence="2">Uncharacterized protein LOC111349804</fullName>
    </submittedName>
</protein>
<proteinExistence type="predicted"/>
<dbReference type="KEGG" id="sliu:111349804"/>
<keyword evidence="1" id="KW-1185">Reference proteome</keyword>
<name>A0A9J7DRL3_SPOLT</name>
<dbReference type="Proteomes" id="UP000301870">
    <property type="component" value="Chromosome 1"/>
</dbReference>
<evidence type="ECO:0000313" key="2">
    <source>
        <dbReference type="RefSeq" id="XP_022816826.1"/>
    </source>
</evidence>
<organism evidence="1 2">
    <name type="scientific">Spodoptera litura</name>
    <name type="common">Asian cotton leafworm</name>
    <dbReference type="NCBI Taxonomy" id="69820"/>
    <lineage>
        <taxon>Eukaryota</taxon>
        <taxon>Metazoa</taxon>
        <taxon>Ecdysozoa</taxon>
        <taxon>Arthropoda</taxon>
        <taxon>Hexapoda</taxon>
        <taxon>Insecta</taxon>
        <taxon>Pterygota</taxon>
        <taxon>Neoptera</taxon>
        <taxon>Endopterygota</taxon>
        <taxon>Lepidoptera</taxon>
        <taxon>Glossata</taxon>
        <taxon>Ditrysia</taxon>
        <taxon>Noctuoidea</taxon>
        <taxon>Noctuidae</taxon>
        <taxon>Amphipyrinae</taxon>
        <taxon>Spodoptera</taxon>
    </lineage>
</organism>
<sequence>MYNLSENYYLRKCFLQRDQVPTQSMMKKKMSPALADVYFKSMNSKLKRIAGLEPSLKGGGNDWYVPPEELLKGRAVLKPVKKSVLTKLNHHGIENIGHMLYKTHRKVLNAEMQKAILENDKQWRQTVTDMYNEEWENLARQERRINSKLVLNDFESFTTLYRQSFNRIESFFHETVIADLNNVKANAQQIMQDNYKEKLKYQAISITDEYDKKLMEEKARLKAKFILDVENCRTHLGNQIHDINLEKQTAIETLKNYLKQLNLACQVYVAIKERDECLKERTKAEYKHRGVTKTMTDTIALQNFEIAFHKQRESALQEHINYWKKKLFCMIKHFQAFVSYSLNTVPENAEFFINLEKLMLLQINQALEQPSNISIFETEEEEETFHDPVPQPKPFYLFCDKGYKVKVDHGLCPKHSGTGSAPLLPAVIVNKRCLYAACDNFDQFTSRIKEYIYGYPGDDSIVQDDLVYENFVPVRYTSSQKLNELKLESSIMQIVQQEIYDLQNQYSAKKSESCIFCKMRTCSCTLRDSASALRKTTKQTTRVVHPDQVKSIEPSNEKITPMVRDSELSHEREPKWESFLSYIEPNKCACLKKKYIVNSLPSYMTKMKYGPPLTLDYKICPLAKLKELVKKARKGAPTRLVTEPAPSTKKCASTQYYDEEYNSLCNCFADITDGRTKGTNKNEIWNLETKADLTRFVEVSGKSSSSSEDSSLVAQARAHSLRSLLEKLPDLKSLFPAD</sequence>